<evidence type="ECO:0000313" key="2">
    <source>
        <dbReference type="Proteomes" id="UP000253551"/>
    </source>
</evidence>
<gene>
    <name evidence="1" type="ORF">CU098_004550</name>
</gene>
<dbReference type="AlphaFoldDB" id="A0A367IIK4"/>
<proteinExistence type="predicted"/>
<protein>
    <submittedName>
        <fullName evidence="1">Uncharacterized protein</fullName>
    </submittedName>
</protein>
<feature type="non-terminal residue" evidence="1">
    <location>
        <position position="59"/>
    </location>
</feature>
<dbReference type="Proteomes" id="UP000253551">
    <property type="component" value="Unassembled WGS sequence"/>
</dbReference>
<keyword evidence="2" id="KW-1185">Reference proteome</keyword>
<sequence>LQKLPTVLLKSHDAIAEKEIWSTYYDLVLSCLVSDSDKLVHLRWANLVPNENGKTRPDA</sequence>
<comment type="caution">
    <text evidence="1">The sequence shown here is derived from an EMBL/GenBank/DDBJ whole genome shotgun (WGS) entry which is preliminary data.</text>
</comment>
<organism evidence="1 2">
    <name type="scientific">Rhizopus stolonifer</name>
    <name type="common">Rhizopus nigricans</name>
    <dbReference type="NCBI Taxonomy" id="4846"/>
    <lineage>
        <taxon>Eukaryota</taxon>
        <taxon>Fungi</taxon>
        <taxon>Fungi incertae sedis</taxon>
        <taxon>Mucoromycota</taxon>
        <taxon>Mucoromycotina</taxon>
        <taxon>Mucoromycetes</taxon>
        <taxon>Mucorales</taxon>
        <taxon>Mucorineae</taxon>
        <taxon>Rhizopodaceae</taxon>
        <taxon>Rhizopus</taxon>
    </lineage>
</organism>
<name>A0A367IIK4_RHIST</name>
<accession>A0A367IIK4</accession>
<reference evidence="1 2" key="1">
    <citation type="journal article" date="2018" name="G3 (Bethesda)">
        <title>Phylogenetic and Phylogenomic Definition of Rhizopus Species.</title>
        <authorList>
            <person name="Gryganskyi A.P."/>
            <person name="Golan J."/>
            <person name="Dolatabadi S."/>
            <person name="Mondo S."/>
            <person name="Robb S."/>
            <person name="Idnurm A."/>
            <person name="Muszewska A."/>
            <person name="Steczkiewicz K."/>
            <person name="Masonjones S."/>
            <person name="Liao H.L."/>
            <person name="Gajdeczka M.T."/>
            <person name="Anike F."/>
            <person name="Vuek A."/>
            <person name="Anishchenko I.M."/>
            <person name="Voigt K."/>
            <person name="de Hoog G.S."/>
            <person name="Smith M.E."/>
            <person name="Heitman J."/>
            <person name="Vilgalys R."/>
            <person name="Stajich J.E."/>
        </authorList>
    </citation>
    <scope>NUCLEOTIDE SEQUENCE [LARGE SCALE GENOMIC DNA]</scope>
    <source>
        <strain evidence="1 2">LSU 92-RS-03</strain>
    </source>
</reference>
<evidence type="ECO:0000313" key="1">
    <source>
        <dbReference type="EMBL" id="RCH77502.1"/>
    </source>
</evidence>
<dbReference type="EMBL" id="PJQM01008022">
    <property type="protein sequence ID" value="RCH77502.1"/>
    <property type="molecule type" value="Genomic_DNA"/>
</dbReference>
<feature type="non-terminal residue" evidence="1">
    <location>
        <position position="1"/>
    </location>
</feature>
<dbReference type="OrthoDB" id="2288096at2759"/>